<dbReference type="SUPFAM" id="SSF46955">
    <property type="entry name" value="Putative DNA-binding domain"/>
    <property type="match status" value="1"/>
</dbReference>
<evidence type="ECO:0000256" key="9">
    <source>
        <dbReference type="HAMAP-Rule" id="MF_00100"/>
    </source>
</evidence>
<evidence type="ECO:0000259" key="13">
    <source>
        <dbReference type="PROSITE" id="PS51722"/>
    </source>
</evidence>
<dbReference type="SUPFAM" id="SSF50447">
    <property type="entry name" value="Translation proteins"/>
    <property type="match status" value="2"/>
</dbReference>
<evidence type="ECO:0000256" key="10">
    <source>
        <dbReference type="RuleBase" id="RU000644"/>
    </source>
</evidence>
<evidence type="ECO:0000256" key="5">
    <source>
        <dbReference type="ARBA" id="ARBA00022540"/>
    </source>
</evidence>
<feature type="binding site" evidence="9">
    <location>
        <begin position="524"/>
        <end position="527"/>
    </location>
    <ligand>
        <name>GTP</name>
        <dbReference type="ChEBI" id="CHEBI:37565"/>
    </ligand>
</feature>
<dbReference type="KEGG" id="tvr:TVD_03675"/>
<dbReference type="CDD" id="cd01887">
    <property type="entry name" value="IF2_eIF5B"/>
    <property type="match status" value="1"/>
</dbReference>
<keyword evidence="4 9" id="KW-0963">Cytoplasm</keyword>
<dbReference type="CDD" id="cd03702">
    <property type="entry name" value="IF2_mtIF2_II"/>
    <property type="match status" value="1"/>
</dbReference>
<reference evidence="14 15" key="1">
    <citation type="submission" date="2015-04" db="EMBL/GenBank/DDBJ databases">
        <title>Complete Sequence for the Genome of the Thioalkalivibrio versutus D301.</title>
        <authorList>
            <person name="Mu T."/>
            <person name="Zhou J."/>
            <person name="Xu X."/>
        </authorList>
    </citation>
    <scope>NUCLEOTIDE SEQUENCE [LARGE SCALE GENOMIC DNA]</scope>
    <source>
        <strain evidence="14 15">D301</strain>
    </source>
</reference>
<accession>A0A0G3GC30</accession>
<comment type="subcellular location">
    <subcellularLocation>
        <location evidence="1 9 11">Cytoplasm</location>
    </subcellularLocation>
</comment>
<feature type="compositionally biased region" description="Basic and acidic residues" evidence="12">
    <location>
        <begin position="286"/>
        <end position="299"/>
    </location>
</feature>
<feature type="binding site" evidence="9">
    <location>
        <begin position="470"/>
        <end position="474"/>
    </location>
    <ligand>
        <name>GTP</name>
        <dbReference type="ChEBI" id="CHEBI:37565"/>
    </ligand>
</feature>
<dbReference type="PANTHER" id="PTHR43381:SF5">
    <property type="entry name" value="TR-TYPE G DOMAIN-CONTAINING PROTEIN"/>
    <property type="match status" value="1"/>
</dbReference>
<dbReference type="FunFam" id="3.40.50.10050:FF:000001">
    <property type="entry name" value="Translation initiation factor IF-2"/>
    <property type="match status" value="1"/>
</dbReference>
<keyword evidence="8 9" id="KW-0342">GTP-binding</keyword>
<gene>
    <name evidence="9" type="primary">infB</name>
    <name evidence="14" type="ORF">TVD_03675</name>
</gene>
<feature type="region of interest" description="G-domain" evidence="9">
    <location>
        <begin position="418"/>
        <end position="566"/>
    </location>
</feature>
<organism evidence="14 15">
    <name type="scientific">Thioalkalivibrio versutus</name>
    <dbReference type="NCBI Taxonomy" id="106634"/>
    <lineage>
        <taxon>Bacteria</taxon>
        <taxon>Pseudomonadati</taxon>
        <taxon>Pseudomonadota</taxon>
        <taxon>Gammaproteobacteria</taxon>
        <taxon>Chromatiales</taxon>
        <taxon>Ectothiorhodospiraceae</taxon>
        <taxon>Thioalkalivibrio</taxon>
    </lineage>
</organism>
<feature type="compositionally biased region" description="Polar residues" evidence="12">
    <location>
        <begin position="69"/>
        <end position="85"/>
    </location>
</feature>
<dbReference type="InterPro" id="IPR005225">
    <property type="entry name" value="Small_GTP-bd"/>
</dbReference>
<keyword evidence="7 9" id="KW-0648">Protein biosynthesis</keyword>
<dbReference type="GO" id="GO:0005829">
    <property type="term" value="C:cytosol"/>
    <property type="evidence" value="ECO:0007669"/>
    <property type="project" value="TreeGrafter"/>
</dbReference>
<dbReference type="Pfam" id="PF08364">
    <property type="entry name" value="IF2_assoc"/>
    <property type="match status" value="1"/>
</dbReference>
<dbReference type="InterPro" id="IPR009061">
    <property type="entry name" value="DNA-bd_dom_put_sf"/>
</dbReference>
<feature type="binding site" evidence="9">
    <location>
        <begin position="424"/>
        <end position="431"/>
    </location>
    <ligand>
        <name>GTP</name>
        <dbReference type="ChEBI" id="CHEBI:37565"/>
    </ligand>
</feature>
<feature type="compositionally biased region" description="Acidic residues" evidence="12">
    <location>
        <begin position="169"/>
        <end position="186"/>
    </location>
</feature>
<evidence type="ECO:0000256" key="3">
    <source>
        <dbReference type="ARBA" id="ARBA00020675"/>
    </source>
</evidence>
<dbReference type="InterPro" id="IPR004161">
    <property type="entry name" value="EFTu-like_2"/>
</dbReference>
<dbReference type="InterPro" id="IPR053905">
    <property type="entry name" value="EF-G-like_DII"/>
</dbReference>
<feature type="compositionally biased region" description="Low complexity" evidence="12">
    <location>
        <begin position="100"/>
        <end position="121"/>
    </location>
</feature>
<dbReference type="Pfam" id="PF11987">
    <property type="entry name" value="IF-2"/>
    <property type="match status" value="1"/>
</dbReference>
<feature type="compositionally biased region" description="Basic and acidic residues" evidence="12">
    <location>
        <begin position="210"/>
        <end position="261"/>
    </location>
</feature>
<dbReference type="Pfam" id="PF22042">
    <property type="entry name" value="EF-G_D2"/>
    <property type="match status" value="1"/>
</dbReference>
<dbReference type="InterPro" id="IPR000178">
    <property type="entry name" value="TF_IF2_bacterial-like"/>
</dbReference>
<dbReference type="EMBL" id="CP011367">
    <property type="protein sequence ID" value="AKJ96406.1"/>
    <property type="molecule type" value="Genomic_DNA"/>
</dbReference>
<dbReference type="Pfam" id="PF00009">
    <property type="entry name" value="GTP_EFTU"/>
    <property type="match status" value="1"/>
</dbReference>
<dbReference type="NCBIfam" id="TIGR00487">
    <property type="entry name" value="IF-2"/>
    <property type="match status" value="1"/>
</dbReference>
<dbReference type="Proteomes" id="UP000064201">
    <property type="component" value="Chromosome"/>
</dbReference>
<evidence type="ECO:0000256" key="4">
    <source>
        <dbReference type="ARBA" id="ARBA00022490"/>
    </source>
</evidence>
<dbReference type="PROSITE" id="PS01176">
    <property type="entry name" value="IF2"/>
    <property type="match status" value="1"/>
</dbReference>
<dbReference type="InterPro" id="IPR015760">
    <property type="entry name" value="TIF_IF2"/>
</dbReference>
<dbReference type="STRING" id="106634.TVD_03675"/>
<dbReference type="SUPFAM" id="SSF52540">
    <property type="entry name" value="P-loop containing nucleoside triphosphate hydrolases"/>
    <property type="match status" value="1"/>
</dbReference>
<evidence type="ECO:0000313" key="15">
    <source>
        <dbReference type="Proteomes" id="UP000064201"/>
    </source>
</evidence>
<feature type="region of interest" description="Disordered" evidence="12">
    <location>
        <begin position="54"/>
        <end position="326"/>
    </location>
</feature>
<proteinExistence type="inferred from homology"/>
<dbReference type="Gene3D" id="3.40.50.10050">
    <property type="entry name" value="Translation initiation factor IF- 2, domain 3"/>
    <property type="match status" value="1"/>
</dbReference>
<dbReference type="PROSITE" id="PS51722">
    <property type="entry name" value="G_TR_2"/>
    <property type="match status" value="1"/>
</dbReference>
<dbReference type="InterPro" id="IPR013575">
    <property type="entry name" value="IF2_assoc_dom_bac"/>
</dbReference>
<dbReference type="InterPro" id="IPR027417">
    <property type="entry name" value="P-loop_NTPase"/>
</dbReference>
<feature type="domain" description="Tr-type G" evidence="13">
    <location>
        <begin position="415"/>
        <end position="584"/>
    </location>
</feature>
<dbReference type="Pfam" id="PF03144">
    <property type="entry name" value="GTP_EFTU_D2"/>
    <property type="match status" value="1"/>
</dbReference>
<evidence type="ECO:0000256" key="7">
    <source>
        <dbReference type="ARBA" id="ARBA00022917"/>
    </source>
</evidence>
<comment type="function">
    <text evidence="9 10">One of the essential components for the initiation of protein synthesis. Protects formylmethionyl-tRNA from spontaneous hydrolysis and promotes its binding to the 30S ribosomal subunits. Also involved in the hydrolysis of GTP during the formation of the 70S ribosomal complex.</text>
</comment>
<dbReference type="GO" id="GO:0003743">
    <property type="term" value="F:translation initiation factor activity"/>
    <property type="evidence" value="ECO:0007669"/>
    <property type="project" value="UniProtKB-UniRule"/>
</dbReference>
<sequence length="915" mass="98593">MAQMTVQQFAESVGTPVDRLMVQLKEAGVEVDGPEAAITDAEKRKLLDHLRQAHGEGDAGRVTLKRRTQAQTLKVSSGQGRSKTVNVEVRKKRTLKPKPAEAQPEAPVEEAPVAEEQQAPAPEAPEEVRAADPAEETAPEAPVEDETPVAEEVPVEEPKAEEPVVETPAEPEPEVAEEAPVEEPAAEPEPVPEKPKRALSRTEQLALQVEAEREAQRKASDARKQEAVEREERQKRRAKELEAQEAKREKEEQTRLEREAAARQAAPAAAPAADAKAGKGARKGGRKDERKELHVAGDRRGRRKKGESRKAQSAAAQAVTSKHGFAKPTAPVVRDVEVPETITVADLAQAMAIKAPQLIKALMGMGVMATINQSIDQDTAMLVVEEMGHNPIAAKETSVEDEIDTGLEQNAEARPRPPVVTVMGHVDHGKTSLLDYIRKEKVASGEAGGITQHIGAYHVKNNHDGVTFLDTPGHAAFTAMRARGAQSTDIVILVVAADDGVMPQTIEAIQHAKAAGVPMVVAVNKVDKPEAEPDRVMNELAQHEVIPESWGGDTQFIQVSAHTGQGIDDLLESLGLQAEVMELKAPDEGPARGVVIESRLEKGRGPVATILVQSGKLKHGDIVLSGKEYGRVRAMFDDTGTAVKEVGPSMPVEVLGLSGVPDAGDEVLVVADDKTAREVAEHRDTKQRERKLAAQQASKLENIFNQMQDGQIATVNILIKADVQGSAEALRESLIKLSTDEVRVKVVSAGVGGISESDMNLAMASEAIVIAFNVRADAGAKRLAAENEIDVRYYSVIYEAIDDVKQALSGLLSAEIREEIVGLAQVRDVFKASGFGQVAGCLVMEGAVKRGNPIRVLRDNVVIYEGELESLRRFKDDVNEVKAGTECGIAVKNYNDVKAGDQIEVFQRVEVARTL</sequence>
<dbReference type="InterPro" id="IPR036925">
    <property type="entry name" value="TIF_IF2_dom3_sf"/>
</dbReference>
<dbReference type="NCBIfam" id="TIGR00231">
    <property type="entry name" value="small_GTP"/>
    <property type="match status" value="1"/>
</dbReference>
<evidence type="ECO:0000256" key="11">
    <source>
        <dbReference type="RuleBase" id="RU000645"/>
    </source>
</evidence>
<dbReference type="CDD" id="cd03692">
    <property type="entry name" value="mtIF2_IVc"/>
    <property type="match status" value="1"/>
</dbReference>
<comment type="similarity">
    <text evidence="2 9 10">Belongs to the TRAFAC class translation factor GTPase superfamily. Classic translation factor GTPase family. IF-2 subfamily.</text>
</comment>
<dbReference type="PATRIC" id="fig|106634.4.peg.748"/>
<dbReference type="FunFam" id="2.40.30.10:FF:000008">
    <property type="entry name" value="Translation initiation factor IF-2"/>
    <property type="match status" value="1"/>
</dbReference>
<dbReference type="SUPFAM" id="SSF52156">
    <property type="entry name" value="Initiation factor IF2/eIF5b, domain 3"/>
    <property type="match status" value="1"/>
</dbReference>
<dbReference type="Gene3D" id="3.30.56.50">
    <property type="entry name" value="Putative DNA-binding domain, N-terminal subdomain of bacterial translation initiation factor IF2"/>
    <property type="match status" value="1"/>
</dbReference>
<dbReference type="PANTHER" id="PTHR43381">
    <property type="entry name" value="TRANSLATION INITIATION FACTOR IF-2-RELATED"/>
    <property type="match status" value="1"/>
</dbReference>
<dbReference type="GO" id="GO:0003924">
    <property type="term" value="F:GTPase activity"/>
    <property type="evidence" value="ECO:0007669"/>
    <property type="project" value="UniProtKB-UniRule"/>
</dbReference>
<dbReference type="Pfam" id="PF04760">
    <property type="entry name" value="IF2_N"/>
    <property type="match status" value="2"/>
</dbReference>
<evidence type="ECO:0000256" key="8">
    <source>
        <dbReference type="ARBA" id="ARBA00023134"/>
    </source>
</evidence>
<evidence type="ECO:0000256" key="6">
    <source>
        <dbReference type="ARBA" id="ARBA00022741"/>
    </source>
</evidence>
<keyword evidence="5 9" id="KW-0396">Initiation factor</keyword>
<dbReference type="InterPro" id="IPR044145">
    <property type="entry name" value="IF2_II"/>
</dbReference>
<evidence type="ECO:0000256" key="1">
    <source>
        <dbReference type="ARBA" id="ARBA00004496"/>
    </source>
</evidence>
<dbReference type="InterPro" id="IPR023115">
    <property type="entry name" value="TIF_IF2_dom3"/>
</dbReference>
<protein>
    <recommendedName>
        <fullName evidence="3 9">Translation initiation factor IF-2</fullName>
    </recommendedName>
</protein>
<keyword evidence="15" id="KW-1185">Reference proteome</keyword>
<evidence type="ECO:0000256" key="12">
    <source>
        <dbReference type="SAM" id="MobiDB-lite"/>
    </source>
</evidence>
<dbReference type="FunFam" id="3.40.50.300:FF:000019">
    <property type="entry name" value="Translation initiation factor IF-2"/>
    <property type="match status" value="1"/>
</dbReference>
<dbReference type="FunFam" id="2.40.30.10:FF:000007">
    <property type="entry name" value="Translation initiation factor IF-2"/>
    <property type="match status" value="1"/>
</dbReference>
<feature type="compositionally biased region" description="Low complexity" evidence="12">
    <location>
        <begin position="262"/>
        <end position="275"/>
    </location>
</feature>
<name>A0A0G3GC30_9GAMM</name>
<evidence type="ECO:0000313" key="14">
    <source>
        <dbReference type="EMBL" id="AKJ96406.1"/>
    </source>
</evidence>
<feature type="compositionally biased region" description="Acidic residues" evidence="12">
    <location>
        <begin position="133"/>
        <end position="155"/>
    </location>
</feature>
<dbReference type="InterPro" id="IPR009000">
    <property type="entry name" value="Transl_B-barrel_sf"/>
</dbReference>
<dbReference type="OrthoDB" id="9811804at2"/>
<dbReference type="AlphaFoldDB" id="A0A0G3GC30"/>
<keyword evidence="6 9" id="KW-0547">Nucleotide-binding</keyword>
<evidence type="ECO:0000256" key="2">
    <source>
        <dbReference type="ARBA" id="ARBA00007733"/>
    </source>
</evidence>
<dbReference type="InterPro" id="IPR006847">
    <property type="entry name" value="IF2_N"/>
</dbReference>
<dbReference type="Gene3D" id="3.40.50.300">
    <property type="entry name" value="P-loop containing nucleotide triphosphate hydrolases"/>
    <property type="match status" value="1"/>
</dbReference>
<dbReference type="InterPro" id="IPR000795">
    <property type="entry name" value="T_Tr_GTP-bd_dom"/>
</dbReference>
<dbReference type="GO" id="GO:0005525">
    <property type="term" value="F:GTP binding"/>
    <property type="evidence" value="ECO:0007669"/>
    <property type="project" value="UniProtKB-KW"/>
</dbReference>
<dbReference type="HAMAP" id="MF_00100_B">
    <property type="entry name" value="IF_2_B"/>
    <property type="match status" value="1"/>
</dbReference>
<dbReference type="Gene3D" id="2.40.30.10">
    <property type="entry name" value="Translation factors"/>
    <property type="match status" value="2"/>
</dbReference>